<evidence type="ECO:0000313" key="2">
    <source>
        <dbReference type="Proteomes" id="UP001139319"/>
    </source>
</evidence>
<dbReference type="Proteomes" id="UP001139319">
    <property type="component" value="Unassembled WGS sequence"/>
</dbReference>
<gene>
    <name evidence="1" type="ORF">M6D89_16660</name>
</gene>
<keyword evidence="2" id="KW-1185">Reference proteome</keyword>
<sequence length="261" mass="29240">MNQIIVKIYGGNEEDDELGLLSGKHRLLQEMAKKILQDLGLSDYPTASAFSICSEGGVSLELKRSDLSKLLYGAGLFDSDGDRAQFMNAVIESVLDKLRRPVSESKIGRDIRKIISSHERDIEVEAEFLGDPHVIHIPMISPVLESHARETGIYRVDSVSSTKSRCVLINCNGWGEISATFDPTGSLRQSLDRARAELRYAELVGTSVYVGNKRKSSSFVVKEIVRLFDEKEFLELISAGDFDEYFSIEELYSKPLPLRFK</sequence>
<evidence type="ECO:0000313" key="1">
    <source>
        <dbReference type="EMBL" id="MCP8900938.1"/>
    </source>
</evidence>
<accession>A0A9X2I5F1</accession>
<organism evidence="1 2">
    <name type="scientific">Gilvimarinus xylanilyticus</name>
    <dbReference type="NCBI Taxonomy" id="2944139"/>
    <lineage>
        <taxon>Bacteria</taxon>
        <taxon>Pseudomonadati</taxon>
        <taxon>Pseudomonadota</taxon>
        <taxon>Gammaproteobacteria</taxon>
        <taxon>Cellvibrionales</taxon>
        <taxon>Cellvibrionaceae</taxon>
        <taxon>Gilvimarinus</taxon>
    </lineage>
</organism>
<dbReference type="RefSeq" id="WP_253969223.1">
    <property type="nucleotide sequence ID" value="NZ_JAMFTH010000008.1"/>
</dbReference>
<protein>
    <submittedName>
        <fullName evidence="1">Uncharacterized protein</fullName>
    </submittedName>
</protein>
<dbReference type="EMBL" id="JAMFTH010000008">
    <property type="protein sequence ID" value="MCP8900938.1"/>
    <property type="molecule type" value="Genomic_DNA"/>
</dbReference>
<comment type="caution">
    <text evidence="1">The sequence shown here is derived from an EMBL/GenBank/DDBJ whole genome shotgun (WGS) entry which is preliminary data.</text>
</comment>
<reference evidence="1" key="2">
    <citation type="submission" date="2023-01" db="EMBL/GenBank/DDBJ databases">
        <title>Gilvimarinus xylanilyticus HB14 isolated from Caulerpa lentillifera aquaculture base in Hainan, China.</title>
        <authorList>
            <person name="Zhang Y.-J."/>
        </authorList>
    </citation>
    <scope>NUCLEOTIDE SEQUENCE</scope>
    <source>
        <strain evidence="1">HB14</strain>
    </source>
</reference>
<proteinExistence type="predicted"/>
<reference evidence="1" key="1">
    <citation type="submission" date="2022-05" db="EMBL/GenBank/DDBJ databases">
        <authorList>
            <person name="Sun H.-N."/>
        </authorList>
    </citation>
    <scope>NUCLEOTIDE SEQUENCE</scope>
    <source>
        <strain evidence="1">HB14</strain>
    </source>
</reference>
<dbReference type="AlphaFoldDB" id="A0A9X2I5F1"/>
<name>A0A9X2I5F1_9GAMM</name>